<dbReference type="AlphaFoldDB" id="A0A085K072"/>
<dbReference type="InterPro" id="IPR036291">
    <property type="entry name" value="NAD(P)-bd_dom_sf"/>
</dbReference>
<gene>
    <name evidence="1" type="ORF">EBF16_13920</name>
</gene>
<dbReference type="EMBL" id="CP033230">
    <property type="protein sequence ID" value="AYO77880.1"/>
    <property type="molecule type" value="Genomic_DNA"/>
</dbReference>
<organism evidence="1 2">
    <name type="scientific">Sphingobium yanoikuyae</name>
    <name type="common">Sphingomonas yanoikuyae</name>
    <dbReference type="NCBI Taxonomy" id="13690"/>
    <lineage>
        <taxon>Bacteria</taxon>
        <taxon>Pseudomonadati</taxon>
        <taxon>Pseudomonadota</taxon>
        <taxon>Alphaproteobacteria</taxon>
        <taxon>Sphingomonadales</taxon>
        <taxon>Sphingomonadaceae</taxon>
        <taxon>Sphingobium</taxon>
    </lineage>
</organism>
<dbReference type="PRINTS" id="PR00081">
    <property type="entry name" value="GDHRDH"/>
</dbReference>
<reference evidence="1 2" key="1">
    <citation type="submission" date="2018-10" db="EMBL/GenBank/DDBJ databases">
        <title>Characterization and genome analysis of a novel bacterium Sphingobium yanoikuyae SJTF8 capable of degrading PAHs.</title>
        <authorList>
            <person name="Yin C."/>
            <person name="Xiong W."/>
            <person name="Liang R."/>
        </authorList>
    </citation>
    <scope>NUCLEOTIDE SEQUENCE [LARGE SCALE GENOMIC DNA]</scope>
    <source>
        <strain evidence="1 2">SJTF8</strain>
    </source>
</reference>
<name>A0A085K072_SPHYA</name>
<dbReference type="Proteomes" id="UP000280708">
    <property type="component" value="Chromosome"/>
</dbReference>
<dbReference type="RefSeq" id="WP_037512315.1">
    <property type="nucleotide sequence ID" value="NZ_CAIGKD010000006.1"/>
</dbReference>
<evidence type="ECO:0000313" key="2">
    <source>
        <dbReference type="Proteomes" id="UP000280708"/>
    </source>
</evidence>
<protein>
    <submittedName>
        <fullName evidence="1">SDR family NAD(P)-dependent oxidoreductase</fullName>
    </submittedName>
</protein>
<dbReference type="PANTHER" id="PTHR43157:SF31">
    <property type="entry name" value="PHOSPHATIDYLINOSITOL-GLYCAN BIOSYNTHESIS CLASS F PROTEIN"/>
    <property type="match status" value="1"/>
</dbReference>
<dbReference type="Pfam" id="PF00106">
    <property type="entry name" value="adh_short"/>
    <property type="match status" value="1"/>
</dbReference>
<sequence>MVERARVAVVTGASSGIGKAIAKAMARQGWRVIGTGRDLKRLAVAEAEIAADAAGAPVTMLRADLSLLGGAAQLAQDIAALTDRVDLLFNNAGGMTDKLVMTDEGLEANFAGNHLGPFLLTQRLLPLLRKATQDQPAGAVRILNTASDASEMIPSINLDDMQNLERFSPGMAYCTGKLANVLFARALADRLAGDGIVAHAVHPGAVDSNFFSHAPADTQERSRGLDKASEAEGADTLVWLATAPEGAASNGGYWYRRAPRTPIKLVEDAAIVDRFWRESEKLIAAHGR</sequence>
<dbReference type="InterPro" id="IPR002347">
    <property type="entry name" value="SDR_fam"/>
</dbReference>
<dbReference type="SUPFAM" id="SSF51735">
    <property type="entry name" value="NAD(P)-binding Rossmann-fold domains"/>
    <property type="match status" value="1"/>
</dbReference>
<proteinExistence type="predicted"/>
<evidence type="ECO:0000313" key="1">
    <source>
        <dbReference type="EMBL" id="AYO77880.1"/>
    </source>
</evidence>
<dbReference type="Gene3D" id="3.40.50.720">
    <property type="entry name" value="NAD(P)-binding Rossmann-like Domain"/>
    <property type="match status" value="1"/>
</dbReference>
<accession>A0A085K072</accession>
<dbReference type="PANTHER" id="PTHR43157">
    <property type="entry name" value="PHOSPHATIDYLINOSITOL-GLYCAN BIOSYNTHESIS CLASS F PROTEIN-RELATED"/>
    <property type="match status" value="1"/>
</dbReference>